<evidence type="ECO:0000256" key="3">
    <source>
        <dbReference type="SAM" id="SignalP"/>
    </source>
</evidence>
<feature type="chain" id="PRO_5047090522" evidence="3">
    <location>
        <begin position="23"/>
        <end position="499"/>
    </location>
</feature>
<dbReference type="Proteomes" id="UP001610334">
    <property type="component" value="Unassembled WGS sequence"/>
</dbReference>
<organism evidence="4 5">
    <name type="scientific">Aspergillus granulosus</name>
    <dbReference type="NCBI Taxonomy" id="176169"/>
    <lineage>
        <taxon>Eukaryota</taxon>
        <taxon>Fungi</taxon>
        <taxon>Dikarya</taxon>
        <taxon>Ascomycota</taxon>
        <taxon>Pezizomycotina</taxon>
        <taxon>Eurotiomycetes</taxon>
        <taxon>Eurotiomycetidae</taxon>
        <taxon>Eurotiales</taxon>
        <taxon>Aspergillaceae</taxon>
        <taxon>Aspergillus</taxon>
        <taxon>Aspergillus subgen. Nidulantes</taxon>
    </lineage>
</organism>
<gene>
    <name evidence="4" type="ORF">BJX63DRAFT_431510</name>
</gene>
<feature type="signal peptide" evidence="3">
    <location>
        <begin position="1"/>
        <end position="22"/>
    </location>
</feature>
<protein>
    <submittedName>
        <fullName evidence="4">Uncharacterized protein</fullName>
    </submittedName>
</protein>
<feature type="compositionally biased region" description="Low complexity" evidence="1">
    <location>
        <begin position="365"/>
        <end position="395"/>
    </location>
</feature>
<keyword evidence="5" id="KW-1185">Reference proteome</keyword>
<feature type="region of interest" description="Disordered" evidence="1">
    <location>
        <begin position="358"/>
        <end position="410"/>
    </location>
</feature>
<sequence>MIHYIILLAAAFIGSLPSGVLARECRTNESTPEGYFPRMSLTSPDELAQFDGCETLTGYFYITSEFTGTLSLPTVTNFSGYITLEGPPTYGLEAVNLPNVQYMETISLRNAWGLKTLRAPRLETLKELILTQAEKGSVFDLPELKEAEFISLAGFWSSISFPSLERNMGTWVYTDPSREATDTLVPVDIDFPVLKESAGLYLYGQIKSLSTPLLEVLGDPQGRPRGLQMEANYTAMEGVFLPALRELHGQFAIHGHVSAVNLGDLKSTSAPITIQAESPIEVYSKLENAGKISIQGELAVLNFMNLTTATDMDIVSERTVSCPEPLIDIYRYFSKPDEPDFCSNESIAAAGENPYLDPHYQPSVPVTGTSTAPTFTSGSGSTPTPWLTPSSTPSPVYSPTPTPGSGGGKLSSAAEAAIVAVGVLIGCFAIGGWIVMRWKRKHVKREANMSSGHAGIAPVPPAVTTEGISNRHVDDSEPLPRHSADIAPPPYSREEPGKV</sequence>
<feature type="region of interest" description="Disordered" evidence="1">
    <location>
        <begin position="449"/>
        <end position="499"/>
    </location>
</feature>
<name>A0ABR4HH65_9EURO</name>
<keyword evidence="2" id="KW-0812">Transmembrane</keyword>
<keyword evidence="2" id="KW-0472">Membrane</keyword>
<dbReference type="SUPFAM" id="SSF52058">
    <property type="entry name" value="L domain-like"/>
    <property type="match status" value="1"/>
</dbReference>
<accession>A0ABR4HH65</accession>
<dbReference type="EMBL" id="JBFXLT010000035">
    <property type="protein sequence ID" value="KAL2814107.1"/>
    <property type="molecule type" value="Genomic_DNA"/>
</dbReference>
<evidence type="ECO:0000313" key="5">
    <source>
        <dbReference type="Proteomes" id="UP001610334"/>
    </source>
</evidence>
<comment type="caution">
    <text evidence="4">The sequence shown here is derived from an EMBL/GenBank/DDBJ whole genome shotgun (WGS) entry which is preliminary data.</text>
</comment>
<reference evidence="4 5" key="1">
    <citation type="submission" date="2024-07" db="EMBL/GenBank/DDBJ databases">
        <title>Section-level genome sequencing and comparative genomics of Aspergillus sections Usti and Cavernicolus.</title>
        <authorList>
            <consortium name="Lawrence Berkeley National Laboratory"/>
            <person name="Nybo J.L."/>
            <person name="Vesth T.C."/>
            <person name="Theobald S."/>
            <person name="Frisvad J.C."/>
            <person name="Larsen T.O."/>
            <person name="Kjaerboelling I."/>
            <person name="Rothschild-Mancinelli K."/>
            <person name="Lyhne E.K."/>
            <person name="Kogle M.E."/>
            <person name="Barry K."/>
            <person name="Clum A."/>
            <person name="Na H."/>
            <person name="Ledsgaard L."/>
            <person name="Lin J."/>
            <person name="Lipzen A."/>
            <person name="Kuo A."/>
            <person name="Riley R."/>
            <person name="Mondo S."/>
            <person name="Labutti K."/>
            <person name="Haridas S."/>
            <person name="Pangalinan J."/>
            <person name="Salamov A.A."/>
            <person name="Simmons B.A."/>
            <person name="Magnuson J.K."/>
            <person name="Chen J."/>
            <person name="Drula E."/>
            <person name="Henrissat B."/>
            <person name="Wiebenga A."/>
            <person name="Lubbers R.J."/>
            <person name="Gomes A.C."/>
            <person name="Makela M.R."/>
            <person name="Stajich J."/>
            <person name="Grigoriev I.V."/>
            <person name="Mortensen U.H."/>
            <person name="De Vries R.P."/>
            <person name="Baker S.E."/>
            <person name="Andersen M.R."/>
        </authorList>
    </citation>
    <scope>NUCLEOTIDE SEQUENCE [LARGE SCALE GENOMIC DNA]</scope>
    <source>
        <strain evidence="4 5">CBS 588.65</strain>
    </source>
</reference>
<feature type="transmembrane region" description="Helical" evidence="2">
    <location>
        <begin position="416"/>
        <end position="436"/>
    </location>
</feature>
<keyword evidence="2" id="KW-1133">Transmembrane helix</keyword>
<evidence type="ECO:0000256" key="2">
    <source>
        <dbReference type="SAM" id="Phobius"/>
    </source>
</evidence>
<evidence type="ECO:0000256" key="1">
    <source>
        <dbReference type="SAM" id="MobiDB-lite"/>
    </source>
</evidence>
<evidence type="ECO:0000313" key="4">
    <source>
        <dbReference type="EMBL" id="KAL2814107.1"/>
    </source>
</evidence>
<proteinExistence type="predicted"/>
<keyword evidence="3" id="KW-0732">Signal</keyword>
<feature type="compositionally biased region" description="Basic and acidic residues" evidence="1">
    <location>
        <begin position="469"/>
        <end position="484"/>
    </location>
</feature>